<sequence length="218" mass="24975">MINKISGIRFLMCVSFASISVIPTLAIAPEITRGQTSIYVSSWQNMFHWLVKRKKQRPISRGDLCLISPNEKIYSTQPLFLWKGNLKKIEVSEVDGNKYAWKPNIEQKTSVTYTGKEALQPGNSYKWEGFLGDNPAIFANFQIMDEQERLVISNELKALEKQLQAKKADEKTVALEKAQFFAEKELWSDVLQQVYSVPKASSELLQIRKDLPEKLCNQ</sequence>
<dbReference type="RefSeq" id="WP_017748817.1">
    <property type="nucleotide sequence ID" value="NZ_KQ976354.1"/>
</dbReference>
<dbReference type="EMBL" id="ANNX02000020">
    <property type="protein sequence ID" value="KYC41771.1"/>
    <property type="molecule type" value="Genomic_DNA"/>
</dbReference>
<organism evidence="2 3">
    <name type="scientific">Scytonema hofmannii PCC 7110</name>
    <dbReference type="NCBI Taxonomy" id="128403"/>
    <lineage>
        <taxon>Bacteria</taxon>
        <taxon>Bacillati</taxon>
        <taxon>Cyanobacteriota</taxon>
        <taxon>Cyanophyceae</taxon>
        <taxon>Nostocales</taxon>
        <taxon>Scytonemataceae</taxon>
        <taxon>Scytonema</taxon>
    </lineage>
</organism>
<keyword evidence="3" id="KW-1185">Reference proteome</keyword>
<dbReference type="OrthoDB" id="468489at2"/>
<feature type="coiled-coil region" evidence="1">
    <location>
        <begin position="149"/>
        <end position="176"/>
    </location>
</feature>
<evidence type="ECO:0000313" key="3">
    <source>
        <dbReference type="Proteomes" id="UP000076925"/>
    </source>
</evidence>
<name>A0A139XAQ0_9CYAN</name>
<gene>
    <name evidence="2" type="ORF">WA1_17225</name>
</gene>
<evidence type="ECO:0000256" key="1">
    <source>
        <dbReference type="SAM" id="Coils"/>
    </source>
</evidence>
<protein>
    <recommendedName>
        <fullName evidence="4">DUF928 domain-containing protein</fullName>
    </recommendedName>
</protein>
<reference evidence="2 3" key="1">
    <citation type="journal article" date="2013" name="Genome Biol. Evol.">
        <title>Genomes of Stigonematalean cyanobacteria (subsection V) and the evolution of oxygenic photosynthesis from prokaryotes to plastids.</title>
        <authorList>
            <person name="Dagan T."/>
            <person name="Roettger M."/>
            <person name="Stucken K."/>
            <person name="Landan G."/>
            <person name="Koch R."/>
            <person name="Major P."/>
            <person name="Gould S.B."/>
            <person name="Goremykin V.V."/>
            <person name="Rippka R."/>
            <person name="Tandeau de Marsac N."/>
            <person name="Gugger M."/>
            <person name="Lockhart P.J."/>
            <person name="Allen J.F."/>
            <person name="Brune I."/>
            <person name="Maus I."/>
            <person name="Puhler A."/>
            <person name="Martin W.F."/>
        </authorList>
    </citation>
    <scope>NUCLEOTIDE SEQUENCE [LARGE SCALE GENOMIC DNA]</scope>
    <source>
        <strain evidence="2 3">PCC 7110</strain>
    </source>
</reference>
<keyword evidence="1" id="KW-0175">Coiled coil</keyword>
<dbReference type="STRING" id="128403.WA1_17225"/>
<accession>A0A139XAQ0</accession>
<comment type="caution">
    <text evidence="2">The sequence shown here is derived from an EMBL/GenBank/DDBJ whole genome shotgun (WGS) entry which is preliminary data.</text>
</comment>
<evidence type="ECO:0000313" key="2">
    <source>
        <dbReference type="EMBL" id="KYC41771.1"/>
    </source>
</evidence>
<dbReference type="Proteomes" id="UP000076925">
    <property type="component" value="Unassembled WGS sequence"/>
</dbReference>
<proteinExistence type="predicted"/>
<dbReference type="AlphaFoldDB" id="A0A139XAQ0"/>
<evidence type="ECO:0008006" key="4">
    <source>
        <dbReference type="Google" id="ProtNLM"/>
    </source>
</evidence>